<dbReference type="SUPFAM" id="SSF52540">
    <property type="entry name" value="P-loop containing nucleoside triphosphate hydrolases"/>
    <property type="match status" value="1"/>
</dbReference>
<dbReference type="InterPro" id="IPR027417">
    <property type="entry name" value="P-loop_NTPase"/>
</dbReference>
<dbReference type="InterPro" id="IPR003959">
    <property type="entry name" value="ATPase_AAA_core"/>
</dbReference>
<protein>
    <recommendedName>
        <fullName evidence="2">ATPase AAA-type core domain-containing protein</fullName>
    </recommendedName>
</protein>
<dbReference type="Gene3D" id="1.10.8.60">
    <property type="match status" value="1"/>
</dbReference>
<dbReference type="EMBL" id="LAZR01001712">
    <property type="protein sequence ID" value="KKN40294.1"/>
    <property type="molecule type" value="Genomic_DNA"/>
</dbReference>
<evidence type="ECO:0000259" key="2">
    <source>
        <dbReference type="Pfam" id="PF00004"/>
    </source>
</evidence>
<gene>
    <name evidence="3" type="ORF">LCGC14_0734500</name>
</gene>
<comment type="caution">
    <text evidence="3">The sequence shown here is derived from an EMBL/GenBank/DDBJ whole genome shotgun (WGS) entry which is preliminary data.</text>
</comment>
<feature type="non-terminal residue" evidence="3">
    <location>
        <position position="1"/>
    </location>
</feature>
<feature type="region of interest" description="Disordered" evidence="1">
    <location>
        <begin position="150"/>
        <end position="169"/>
    </location>
</feature>
<accession>A0A0F9QCN3</accession>
<evidence type="ECO:0000256" key="1">
    <source>
        <dbReference type="SAM" id="MobiDB-lite"/>
    </source>
</evidence>
<dbReference type="GO" id="GO:0016887">
    <property type="term" value="F:ATP hydrolysis activity"/>
    <property type="evidence" value="ECO:0007669"/>
    <property type="project" value="InterPro"/>
</dbReference>
<dbReference type="GO" id="GO:0005524">
    <property type="term" value="F:ATP binding"/>
    <property type="evidence" value="ECO:0007669"/>
    <property type="project" value="InterPro"/>
</dbReference>
<evidence type="ECO:0000313" key="3">
    <source>
        <dbReference type="EMBL" id="KKN40294.1"/>
    </source>
</evidence>
<reference evidence="3" key="1">
    <citation type="journal article" date="2015" name="Nature">
        <title>Complex archaea that bridge the gap between prokaryotes and eukaryotes.</title>
        <authorList>
            <person name="Spang A."/>
            <person name="Saw J.H."/>
            <person name="Jorgensen S.L."/>
            <person name="Zaremba-Niedzwiedzka K."/>
            <person name="Martijn J."/>
            <person name="Lind A.E."/>
            <person name="van Eijk R."/>
            <person name="Schleper C."/>
            <person name="Guy L."/>
            <person name="Ettema T.J."/>
        </authorList>
    </citation>
    <scope>NUCLEOTIDE SEQUENCE</scope>
</reference>
<sequence length="169" mass="19103">DPDLFRKGVRLFREIQPDTPIVVLMEDLDELVTEHSESRITNVLDGVDKVDSIVFLATTNYPDVLEARLINRPSRFDRVFKVGLLSGKDRRLYIEHLMGDEINGELVDPAKWTEDTKGLSIAHIKELFISVTMLDVPYDEALSRLKGMRDEIDGRDGDGQAGFVSPDES</sequence>
<proteinExistence type="predicted"/>
<dbReference type="Gene3D" id="3.40.50.300">
    <property type="entry name" value="P-loop containing nucleotide triphosphate hydrolases"/>
    <property type="match status" value="1"/>
</dbReference>
<dbReference type="Pfam" id="PF00004">
    <property type="entry name" value="AAA"/>
    <property type="match status" value="1"/>
</dbReference>
<organism evidence="3">
    <name type="scientific">marine sediment metagenome</name>
    <dbReference type="NCBI Taxonomy" id="412755"/>
    <lineage>
        <taxon>unclassified sequences</taxon>
        <taxon>metagenomes</taxon>
        <taxon>ecological metagenomes</taxon>
    </lineage>
</organism>
<feature type="domain" description="ATPase AAA-type core" evidence="2">
    <location>
        <begin position="11"/>
        <end position="83"/>
    </location>
</feature>
<name>A0A0F9QCN3_9ZZZZ</name>
<dbReference type="AlphaFoldDB" id="A0A0F9QCN3"/>